<evidence type="ECO:0000256" key="4">
    <source>
        <dbReference type="ARBA" id="ARBA00022737"/>
    </source>
</evidence>
<dbReference type="GO" id="GO:0009507">
    <property type="term" value="C:chloroplast"/>
    <property type="evidence" value="ECO:0007669"/>
    <property type="project" value="UniProtKB-SubCell"/>
</dbReference>
<evidence type="ECO:0000256" key="1">
    <source>
        <dbReference type="ARBA" id="ARBA00004229"/>
    </source>
</evidence>
<dbReference type="SUPFAM" id="SSF52540">
    <property type="entry name" value="P-loop containing nucleoside triphosphate hydrolases"/>
    <property type="match status" value="2"/>
</dbReference>
<dbReference type="Pfam" id="PF07724">
    <property type="entry name" value="AAA_2"/>
    <property type="match status" value="1"/>
</dbReference>
<dbReference type="PANTHER" id="PTHR11638">
    <property type="entry name" value="ATP-DEPENDENT CLP PROTEASE"/>
    <property type="match status" value="1"/>
</dbReference>
<evidence type="ECO:0000256" key="6">
    <source>
        <dbReference type="ARBA" id="ARBA00022840"/>
    </source>
</evidence>
<evidence type="ECO:0000256" key="9">
    <source>
        <dbReference type="RuleBase" id="RU004432"/>
    </source>
</evidence>
<keyword evidence="4 8" id="KW-0677">Repeat</keyword>
<dbReference type="InterPro" id="IPR028299">
    <property type="entry name" value="ClpA/B_CS2"/>
</dbReference>
<dbReference type="PROSITE" id="PS00871">
    <property type="entry name" value="CLPAB_2"/>
    <property type="match status" value="1"/>
</dbReference>
<reference evidence="11" key="1">
    <citation type="submission" date="2023-10" db="EMBL/GenBank/DDBJ databases">
        <authorList>
            <person name="Xiang Y."/>
        </authorList>
    </citation>
    <scope>NUCLEOTIDE SEQUENCE</scope>
    <source>
        <strain evidence="11">GY168</strain>
    </source>
</reference>
<dbReference type="SUPFAM" id="SSF81923">
    <property type="entry name" value="Double Clp-N motif"/>
    <property type="match status" value="1"/>
</dbReference>
<dbReference type="InterPro" id="IPR027417">
    <property type="entry name" value="P-loop_NTPase"/>
</dbReference>
<dbReference type="EMBL" id="OR666655">
    <property type="protein sequence ID" value="XAO38763.1"/>
    <property type="molecule type" value="Genomic_DNA"/>
</dbReference>
<accession>A0AB74TQG7</accession>
<dbReference type="SMART" id="SM01086">
    <property type="entry name" value="ClpB_D2-small"/>
    <property type="match status" value="1"/>
</dbReference>
<dbReference type="Pfam" id="PF10431">
    <property type="entry name" value="ClpB_D2-small"/>
    <property type="match status" value="1"/>
</dbReference>
<dbReference type="PRINTS" id="PR00300">
    <property type="entry name" value="CLPPROTEASEA"/>
</dbReference>
<keyword evidence="7 9" id="KW-0143">Chaperone</keyword>
<dbReference type="InterPro" id="IPR018368">
    <property type="entry name" value="ClpA/B_CS1"/>
</dbReference>
<keyword evidence="6 9" id="KW-0067">ATP-binding</keyword>
<evidence type="ECO:0000256" key="3">
    <source>
        <dbReference type="ARBA" id="ARBA00022640"/>
    </source>
</evidence>
<dbReference type="PROSITE" id="PS00870">
    <property type="entry name" value="CLPAB_1"/>
    <property type="match status" value="1"/>
</dbReference>
<organism evidence="11">
    <name type="scientific">Discostella guiyangensis</name>
    <dbReference type="NCBI Taxonomy" id="3145224"/>
    <lineage>
        <taxon>Eukaryota</taxon>
        <taxon>Sar</taxon>
        <taxon>Stramenopiles</taxon>
        <taxon>Ochrophyta</taxon>
        <taxon>Bacillariophyta</taxon>
        <taxon>Coscinodiscophyceae</taxon>
        <taxon>Thalassiosirophycidae</taxon>
        <taxon>Stephanodiscales</taxon>
        <taxon>Stephanodiscaceae</taxon>
        <taxon>Discostella</taxon>
    </lineage>
</organism>
<dbReference type="InterPro" id="IPR019489">
    <property type="entry name" value="Clp_ATPase_C"/>
</dbReference>
<feature type="domain" description="Clp R" evidence="10">
    <location>
        <begin position="2"/>
        <end position="145"/>
    </location>
</feature>
<evidence type="ECO:0000313" key="11">
    <source>
        <dbReference type="EMBL" id="XAO38763.1"/>
    </source>
</evidence>
<comment type="similarity">
    <text evidence="9">Belongs to the ClpA/ClpB family.</text>
</comment>
<dbReference type="PROSITE" id="PS51903">
    <property type="entry name" value="CLP_R"/>
    <property type="match status" value="1"/>
</dbReference>
<dbReference type="InterPro" id="IPR003959">
    <property type="entry name" value="ATPase_AAA_core"/>
</dbReference>
<evidence type="ECO:0000259" key="10">
    <source>
        <dbReference type="PROSITE" id="PS51903"/>
    </source>
</evidence>
<evidence type="ECO:0000256" key="7">
    <source>
        <dbReference type="ARBA" id="ARBA00023186"/>
    </source>
</evidence>
<dbReference type="Pfam" id="PF17871">
    <property type="entry name" value="AAA_lid_9"/>
    <property type="match status" value="1"/>
</dbReference>
<dbReference type="PANTHER" id="PTHR11638:SF155">
    <property type="entry name" value="CHAPERONE PROTEIN CLPC1, CHLOROPLASTIC-LIKE"/>
    <property type="match status" value="1"/>
</dbReference>
<dbReference type="Pfam" id="PF02861">
    <property type="entry name" value="Clp_N"/>
    <property type="match status" value="1"/>
</dbReference>
<dbReference type="Gene3D" id="1.10.8.60">
    <property type="match status" value="1"/>
</dbReference>
<dbReference type="CDD" id="cd19499">
    <property type="entry name" value="RecA-like_ClpB_Hsp104-like"/>
    <property type="match status" value="1"/>
</dbReference>
<evidence type="ECO:0000256" key="5">
    <source>
        <dbReference type="ARBA" id="ARBA00022741"/>
    </source>
</evidence>
<dbReference type="InterPro" id="IPR041546">
    <property type="entry name" value="ClpA/ClpB_AAA_lid"/>
</dbReference>
<gene>
    <name evidence="11" type="primary">clpC</name>
</gene>
<dbReference type="GO" id="GO:0008233">
    <property type="term" value="F:peptidase activity"/>
    <property type="evidence" value="ECO:0007669"/>
    <property type="project" value="UniProtKB-KW"/>
</dbReference>
<evidence type="ECO:0000256" key="8">
    <source>
        <dbReference type="PROSITE-ProRule" id="PRU01251"/>
    </source>
</evidence>
<dbReference type="Gene3D" id="3.40.50.300">
    <property type="entry name" value="P-loop containing nucleotide triphosphate hydrolases"/>
    <property type="match status" value="3"/>
</dbReference>
<name>A0AB74TQG7_9STRA</name>
<dbReference type="GO" id="GO:0005524">
    <property type="term" value="F:ATP binding"/>
    <property type="evidence" value="ECO:0007669"/>
    <property type="project" value="UniProtKB-KW"/>
</dbReference>
<dbReference type="GO" id="GO:0016887">
    <property type="term" value="F:ATP hydrolysis activity"/>
    <property type="evidence" value="ECO:0007669"/>
    <property type="project" value="InterPro"/>
</dbReference>
<dbReference type="InterPro" id="IPR036628">
    <property type="entry name" value="Clp_N_dom_sf"/>
</dbReference>
<keyword evidence="11" id="KW-0378">Hydrolase</keyword>
<dbReference type="Gene3D" id="1.10.1780.10">
    <property type="entry name" value="Clp, N-terminal domain"/>
    <property type="match status" value="1"/>
</dbReference>
<dbReference type="CDD" id="cd00009">
    <property type="entry name" value="AAA"/>
    <property type="match status" value="1"/>
</dbReference>
<protein>
    <submittedName>
        <fullName evidence="11">Clp protease ATP binding subunit</fullName>
    </submittedName>
</protein>
<dbReference type="SMART" id="SM00382">
    <property type="entry name" value="AAA"/>
    <property type="match status" value="2"/>
</dbReference>
<keyword evidence="3 11" id="KW-0934">Plastid</keyword>
<dbReference type="Pfam" id="PF00004">
    <property type="entry name" value="AAA"/>
    <property type="match status" value="1"/>
</dbReference>
<dbReference type="InterPro" id="IPR004176">
    <property type="entry name" value="Clp_R_N"/>
</dbReference>
<dbReference type="InterPro" id="IPR001270">
    <property type="entry name" value="ClpA/B"/>
</dbReference>
<comment type="subcellular location">
    <subcellularLocation>
        <location evidence="1">Plastid</location>
        <location evidence="1">Chloroplast</location>
    </subcellularLocation>
</comment>
<dbReference type="InterPro" id="IPR050130">
    <property type="entry name" value="ClpA_ClpB"/>
</dbReference>
<sequence>MFEKFTEGAIKVVMLAQEESRRMGHNFVGTEQLLLGVIGQRHGVGGRALAQMGITVKRTRKEIEKYIGRGTGFVASEIPFTPRAKRVLEMSISEGHDLGVAYVGTEHILLSLINETEGIAFRMLNKLKVNIPKLKHLVLSYIEEQQEDISMSKLPLSEEEKWSIALQKASSITPTLDLYSSNLSQEVREMRIDPVLGRDKEIKALITILARRRKNNPVLIGEAGVGKTACAEGLALLLESDENCPDFLKGYVVRGLDLGAILAGTKYRGEFEERMKSMITEILDNGKIILVIDELHTLVGAGAAEGAVDAANLLKPALARGLLKVIGATTVDEYHKYIEKDPALERRFHSIIVEAPSVETTIEILRGLRERFEAHHTTFYEDSALIQAAVLSDRFISDRNLPDKAIDVMDEAGARNRLRLATLPVGFQKLLVELQTTLAAKDAALMENDFDTAKNLTYHEMEVRAYIRIMKFSLNEQGKGKYPDTRLIDHVCPEDVTSVVSLWTGIPVTKIGKSENERLKNMENILHSRIIGQHHAIIAISNAVRRARVGFQDEKRPLGSFIFAGPSGVGKTELTKALAEYLFDDEKNLIRFDMSEYMEKHTASKLIGSPPGYIGFQDGGQLTEAVRRKPYSVVLFDEIEKAHPDIFNLFLQILDDGHISDSSGKIISFKNCIIIMTTNLGCRMIMEDQRTSPKYSNSLYSPRSLSDSEVEPDRISLVANSDGTFSLQPPVKPEITKADNEQYVKMTESVSAELKKFFRPEFLNRVDEIIVFNKLSSHDIWEIAGLLLKQLIKRLKKSDIELKIDNSVQYYVSKEGYDPAYGARPLRRVITKFIEDDLAVWAIGGGLSGKISLELEKKASFSFGNLPSYYRTFDDLYEPKLKIVKINDGRINDEEHKENNKEKESQKTYRPGRIRYRLSA</sequence>
<dbReference type="GO" id="GO:0034605">
    <property type="term" value="P:cellular response to heat"/>
    <property type="evidence" value="ECO:0007669"/>
    <property type="project" value="TreeGrafter"/>
</dbReference>
<keyword evidence="5 9" id="KW-0547">Nucleotide-binding</keyword>
<keyword evidence="11" id="KW-0645">Protease</keyword>
<dbReference type="AlphaFoldDB" id="A0AB74TQG7"/>
<keyword evidence="2 11" id="KW-0150">Chloroplast</keyword>
<evidence type="ECO:0000256" key="2">
    <source>
        <dbReference type="ARBA" id="ARBA00022528"/>
    </source>
</evidence>
<dbReference type="GO" id="GO:0006508">
    <property type="term" value="P:proteolysis"/>
    <property type="evidence" value="ECO:0007669"/>
    <property type="project" value="UniProtKB-KW"/>
</dbReference>
<proteinExistence type="inferred from homology"/>
<dbReference type="InterPro" id="IPR003593">
    <property type="entry name" value="AAA+_ATPase"/>
</dbReference>
<geneLocation type="chloroplast" evidence="11"/>